<dbReference type="Pfam" id="PF08240">
    <property type="entry name" value="ADH_N"/>
    <property type="match status" value="1"/>
</dbReference>
<dbReference type="InterPro" id="IPR011032">
    <property type="entry name" value="GroES-like_sf"/>
</dbReference>
<dbReference type="Proteomes" id="UP001595851">
    <property type="component" value="Unassembled WGS sequence"/>
</dbReference>
<dbReference type="SUPFAM" id="SSF50129">
    <property type="entry name" value="GroES-like"/>
    <property type="match status" value="1"/>
</dbReference>
<dbReference type="InterPro" id="IPR020843">
    <property type="entry name" value="ER"/>
</dbReference>
<evidence type="ECO:0000313" key="3">
    <source>
        <dbReference type="Proteomes" id="UP001595851"/>
    </source>
</evidence>
<dbReference type="EMBL" id="JBHSBI010000002">
    <property type="protein sequence ID" value="MFC4006704.1"/>
    <property type="molecule type" value="Genomic_DNA"/>
</dbReference>
<dbReference type="InterPro" id="IPR013154">
    <property type="entry name" value="ADH-like_N"/>
</dbReference>
<dbReference type="CDD" id="cd08267">
    <property type="entry name" value="MDR1"/>
    <property type="match status" value="1"/>
</dbReference>
<evidence type="ECO:0000259" key="1">
    <source>
        <dbReference type="SMART" id="SM00829"/>
    </source>
</evidence>
<dbReference type="SUPFAM" id="SSF51735">
    <property type="entry name" value="NAD(P)-binding Rossmann-fold domains"/>
    <property type="match status" value="1"/>
</dbReference>
<sequence length="334" mass="34900">MKAIVQDMYGSTDVLQLREVDQPSIGADQVLVQVRAAGVDPGVWVCMTGRPYGARVAFGLTRPRVAVRGRAMAGVVAAVGAGVSRFQLGDEVYGTSACGTFAEYTAASCKRLALKPPRLSFEQAAAVPISGVTALECVRDGGRVQAGQKVMVIGAAGGIGSFAVQIAKAFGASVTGVCSTGKVELVRSLGAEDVIDYTHAEVDRDGPRYDVVIDTAGCRPLSLLRRALTPRGTLVLAGGGHDAGGLLGGYTRQMRAPLVSMFTSQHLRGLASKERAQELEELGRLIESGTVTPVVDRTYPLADAPDAIRYLAEGHPAGKIIITLGSMADQMPCD</sequence>
<dbReference type="PANTHER" id="PTHR11695">
    <property type="entry name" value="ALCOHOL DEHYDROGENASE RELATED"/>
    <property type="match status" value="1"/>
</dbReference>
<proteinExistence type="predicted"/>
<dbReference type="InterPro" id="IPR050700">
    <property type="entry name" value="YIM1/Zinc_Alcohol_DH_Fams"/>
</dbReference>
<name>A0ABV8G3B5_9ACTN</name>
<feature type="domain" description="Enoyl reductase (ER)" evidence="1">
    <location>
        <begin position="10"/>
        <end position="322"/>
    </location>
</feature>
<dbReference type="RefSeq" id="WP_379526841.1">
    <property type="nucleotide sequence ID" value="NZ_JBHSBI010000002.1"/>
</dbReference>
<accession>A0ABV8G3B5</accession>
<dbReference type="Gene3D" id="3.90.180.10">
    <property type="entry name" value="Medium-chain alcohol dehydrogenases, catalytic domain"/>
    <property type="match status" value="1"/>
</dbReference>
<organism evidence="2 3">
    <name type="scientific">Nonomuraea purpurea</name>
    <dbReference type="NCBI Taxonomy" id="1849276"/>
    <lineage>
        <taxon>Bacteria</taxon>
        <taxon>Bacillati</taxon>
        <taxon>Actinomycetota</taxon>
        <taxon>Actinomycetes</taxon>
        <taxon>Streptosporangiales</taxon>
        <taxon>Streptosporangiaceae</taxon>
        <taxon>Nonomuraea</taxon>
    </lineage>
</organism>
<dbReference type="InterPro" id="IPR036291">
    <property type="entry name" value="NAD(P)-bd_dom_sf"/>
</dbReference>
<dbReference type="Gene3D" id="3.40.50.720">
    <property type="entry name" value="NAD(P)-binding Rossmann-like Domain"/>
    <property type="match status" value="1"/>
</dbReference>
<dbReference type="SMART" id="SM00829">
    <property type="entry name" value="PKS_ER"/>
    <property type="match status" value="1"/>
</dbReference>
<evidence type="ECO:0000313" key="2">
    <source>
        <dbReference type="EMBL" id="MFC4006704.1"/>
    </source>
</evidence>
<dbReference type="PANTHER" id="PTHR11695:SF294">
    <property type="entry name" value="RETICULON-4-INTERACTING PROTEIN 1, MITOCHONDRIAL"/>
    <property type="match status" value="1"/>
</dbReference>
<comment type="caution">
    <text evidence="2">The sequence shown here is derived from an EMBL/GenBank/DDBJ whole genome shotgun (WGS) entry which is preliminary data.</text>
</comment>
<gene>
    <name evidence="2" type="ORF">ACFOY2_05695</name>
</gene>
<reference evidence="3" key="1">
    <citation type="journal article" date="2019" name="Int. J. Syst. Evol. Microbiol.">
        <title>The Global Catalogue of Microorganisms (GCM) 10K type strain sequencing project: providing services to taxonomists for standard genome sequencing and annotation.</title>
        <authorList>
            <consortium name="The Broad Institute Genomics Platform"/>
            <consortium name="The Broad Institute Genome Sequencing Center for Infectious Disease"/>
            <person name="Wu L."/>
            <person name="Ma J."/>
        </authorList>
    </citation>
    <scope>NUCLEOTIDE SEQUENCE [LARGE SCALE GENOMIC DNA]</scope>
    <source>
        <strain evidence="3">TBRC 1276</strain>
    </source>
</reference>
<dbReference type="Pfam" id="PF13602">
    <property type="entry name" value="ADH_zinc_N_2"/>
    <property type="match status" value="1"/>
</dbReference>
<keyword evidence="3" id="KW-1185">Reference proteome</keyword>
<protein>
    <submittedName>
        <fullName evidence="2">NAD(P)-dependent alcohol dehydrogenase</fullName>
    </submittedName>
</protein>